<evidence type="ECO:0000256" key="2">
    <source>
        <dbReference type="ARBA" id="ARBA00004236"/>
    </source>
</evidence>
<evidence type="ECO:0000313" key="13">
    <source>
        <dbReference type="EMBL" id="GAA2728359.1"/>
    </source>
</evidence>
<evidence type="ECO:0000256" key="5">
    <source>
        <dbReference type="ARBA" id="ARBA00022679"/>
    </source>
</evidence>
<dbReference type="CDD" id="cd19410">
    <property type="entry name" value="HK9-like_sensor"/>
    <property type="match status" value="1"/>
</dbReference>
<keyword evidence="7 13" id="KW-0418">Kinase</keyword>
<feature type="domain" description="HAMP" evidence="12">
    <location>
        <begin position="218"/>
        <end position="270"/>
    </location>
</feature>
<keyword evidence="4" id="KW-0597">Phosphoprotein</keyword>
<dbReference type="PANTHER" id="PTHR43304">
    <property type="entry name" value="PHYTOCHROME-LIKE PROTEIN CPH1"/>
    <property type="match status" value="1"/>
</dbReference>
<evidence type="ECO:0000256" key="7">
    <source>
        <dbReference type="ARBA" id="ARBA00022777"/>
    </source>
</evidence>
<comment type="caution">
    <text evidence="13">The sequence shown here is derived from an EMBL/GenBank/DDBJ whole genome shotgun (WGS) entry which is preliminary data.</text>
</comment>
<protein>
    <recommendedName>
        <fullName evidence="3">histidine kinase</fullName>
        <ecNumber evidence="3">2.7.13.3</ecNumber>
    </recommendedName>
</protein>
<dbReference type="PROSITE" id="PS50109">
    <property type="entry name" value="HIS_KIN"/>
    <property type="match status" value="1"/>
</dbReference>
<evidence type="ECO:0000313" key="14">
    <source>
        <dbReference type="Proteomes" id="UP001501842"/>
    </source>
</evidence>
<dbReference type="Pfam" id="PF00512">
    <property type="entry name" value="HisKA"/>
    <property type="match status" value="1"/>
</dbReference>
<dbReference type="PRINTS" id="PR00344">
    <property type="entry name" value="BCTRLSENSOR"/>
</dbReference>
<comment type="subcellular location">
    <subcellularLocation>
        <location evidence="2">Cell membrane</location>
    </subcellularLocation>
</comment>
<proteinExistence type="predicted"/>
<dbReference type="Pfam" id="PF05227">
    <property type="entry name" value="CHASE3"/>
    <property type="match status" value="1"/>
</dbReference>
<dbReference type="PANTHER" id="PTHR43304:SF1">
    <property type="entry name" value="PAC DOMAIN-CONTAINING PROTEIN"/>
    <property type="match status" value="1"/>
</dbReference>
<evidence type="ECO:0000259" key="12">
    <source>
        <dbReference type="PROSITE" id="PS50885"/>
    </source>
</evidence>
<dbReference type="GO" id="GO:0016301">
    <property type="term" value="F:kinase activity"/>
    <property type="evidence" value="ECO:0007669"/>
    <property type="project" value="UniProtKB-KW"/>
</dbReference>
<evidence type="ECO:0000256" key="4">
    <source>
        <dbReference type="ARBA" id="ARBA00022553"/>
    </source>
</evidence>
<dbReference type="CDD" id="cd06225">
    <property type="entry name" value="HAMP"/>
    <property type="match status" value="1"/>
</dbReference>
<dbReference type="Gene3D" id="1.10.287.130">
    <property type="match status" value="1"/>
</dbReference>
<dbReference type="SMART" id="SM00304">
    <property type="entry name" value="HAMP"/>
    <property type="match status" value="1"/>
</dbReference>
<evidence type="ECO:0000256" key="1">
    <source>
        <dbReference type="ARBA" id="ARBA00000085"/>
    </source>
</evidence>
<organism evidence="13 14">
    <name type="scientific">Actinocorallia aurantiaca</name>
    <dbReference type="NCBI Taxonomy" id="46204"/>
    <lineage>
        <taxon>Bacteria</taxon>
        <taxon>Bacillati</taxon>
        <taxon>Actinomycetota</taxon>
        <taxon>Actinomycetes</taxon>
        <taxon>Streptosporangiales</taxon>
        <taxon>Thermomonosporaceae</taxon>
        <taxon>Actinocorallia</taxon>
    </lineage>
</organism>
<dbReference type="InterPro" id="IPR003660">
    <property type="entry name" value="HAMP_dom"/>
</dbReference>
<keyword evidence="5" id="KW-0808">Transferase</keyword>
<dbReference type="InterPro" id="IPR003661">
    <property type="entry name" value="HisK_dim/P_dom"/>
</dbReference>
<keyword evidence="10" id="KW-0472">Membrane</keyword>
<dbReference type="Gene3D" id="6.10.340.10">
    <property type="match status" value="1"/>
</dbReference>
<evidence type="ECO:0000256" key="3">
    <source>
        <dbReference type="ARBA" id="ARBA00012438"/>
    </source>
</evidence>
<evidence type="ECO:0000259" key="11">
    <source>
        <dbReference type="PROSITE" id="PS50109"/>
    </source>
</evidence>
<dbReference type="PROSITE" id="PS50885">
    <property type="entry name" value="HAMP"/>
    <property type="match status" value="1"/>
</dbReference>
<dbReference type="Pfam" id="PF02518">
    <property type="entry name" value="HATPase_c"/>
    <property type="match status" value="1"/>
</dbReference>
<gene>
    <name evidence="13" type="ORF">GCM10010439_36410</name>
</gene>
<dbReference type="SUPFAM" id="SSF55874">
    <property type="entry name" value="ATPase domain of HSP90 chaperone/DNA topoisomerase II/histidine kinase"/>
    <property type="match status" value="1"/>
</dbReference>
<sequence length="538" mass="60173">MTSLGDTDRSRRRGLTVPSSFRLALTLLALLVLAASLGVNALLDRTADASDRLTTQIMPAHVQAAQLQAFQRDQETGFRGYVLTSDKRFLSPYTSGLEGERETLETLRELVKDEPQLRADLEQVAATAQRWREEYAEPVLARAEANGGAVEKPDTAKGKTNFDALRATWDVQNRNLTRTQTEARSDLADTRQLRDWLLLAMLAVFLIVGVALATLLHFTVVRPLNSLRIASRRAAEGDFTHPIPSHGPVDVQDVGQAVEAMRARLVEELDAATEREKLLLKQASDLDSQATELRRSNTELEQFAYVASHDLQEPLRKVASFCQMLERRYNDQLDDRGRQYIAFATDGAKRMQILINDLLTFSRVGRMNSHRRPLELDEVLDRALTNLNSAITDTGARIERPEKLPQLTGDPTLLTMLWQNLVGNAIKFRKPDTVPEIKIECEEQEAGSWLLTVTDNGIGIPAEYSDKVFVIFQRLHSREAYSGTGIGLALCKKIIEYHDGRIWLDTDHVDGTRLHFTLTDVPENEPVAVPAAAEESVS</sequence>
<comment type="catalytic activity">
    <reaction evidence="1">
        <text>ATP + protein L-histidine = ADP + protein N-phospho-L-histidine.</text>
        <dbReference type="EC" id="2.7.13.3"/>
    </reaction>
</comment>
<evidence type="ECO:0000256" key="9">
    <source>
        <dbReference type="ARBA" id="ARBA00023012"/>
    </source>
</evidence>
<evidence type="ECO:0000256" key="10">
    <source>
        <dbReference type="SAM" id="Phobius"/>
    </source>
</evidence>
<dbReference type="InterPro" id="IPR004358">
    <property type="entry name" value="Sig_transdc_His_kin-like_C"/>
</dbReference>
<dbReference type="Pfam" id="PF00672">
    <property type="entry name" value="HAMP"/>
    <property type="match status" value="1"/>
</dbReference>
<feature type="transmembrane region" description="Helical" evidence="10">
    <location>
        <begin position="20"/>
        <end position="43"/>
    </location>
</feature>
<dbReference type="InterPro" id="IPR003594">
    <property type="entry name" value="HATPase_dom"/>
</dbReference>
<dbReference type="Proteomes" id="UP001501842">
    <property type="component" value="Unassembled WGS sequence"/>
</dbReference>
<dbReference type="SUPFAM" id="SSF47384">
    <property type="entry name" value="Homodimeric domain of signal transducing histidine kinase"/>
    <property type="match status" value="1"/>
</dbReference>
<dbReference type="InterPro" id="IPR052162">
    <property type="entry name" value="Sensor_kinase/Photoreceptor"/>
</dbReference>
<name>A0ABN3UE93_9ACTN</name>
<dbReference type="SMART" id="SM00387">
    <property type="entry name" value="HATPase_c"/>
    <property type="match status" value="1"/>
</dbReference>
<keyword evidence="8 10" id="KW-1133">Transmembrane helix</keyword>
<dbReference type="InterPro" id="IPR036097">
    <property type="entry name" value="HisK_dim/P_sf"/>
</dbReference>
<keyword evidence="14" id="KW-1185">Reference proteome</keyword>
<reference evidence="13 14" key="1">
    <citation type="journal article" date="2019" name="Int. J. Syst. Evol. Microbiol.">
        <title>The Global Catalogue of Microorganisms (GCM) 10K type strain sequencing project: providing services to taxonomists for standard genome sequencing and annotation.</title>
        <authorList>
            <consortium name="The Broad Institute Genomics Platform"/>
            <consortium name="The Broad Institute Genome Sequencing Center for Infectious Disease"/>
            <person name="Wu L."/>
            <person name="Ma J."/>
        </authorList>
    </citation>
    <scope>NUCLEOTIDE SEQUENCE [LARGE SCALE GENOMIC DNA]</scope>
    <source>
        <strain evidence="13 14">JCM 8201</strain>
    </source>
</reference>
<dbReference type="Gene3D" id="3.30.565.10">
    <property type="entry name" value="Histidine kinase-like ATPase, C-terminal domain"/>
    <property type="match status" value="1"/>
</dbReference>
<feature type="transmembrane region" description="Helical" evidence="10">
    <location>
        <begin position="196"/>
        <end position="218"/>
    </location>
</feature>
<feature type="domain" description="Histidine kinase" evidence="11">
    <location>
        <begin position="306"/>
        <end position="522"/>
    </location>
</feature>
<dbReference type="EC" id="2.7.13.3" evidence="3"/>
<accession>A0ABN3UE93</accession>
<evidence type="ECO:0000256" key="8">
    <source>
        <dbReference type="ARBA" id="ARBA00022989"/>
    </source>
</evidence>
<dbReference type="InterPro" id="IPR007891">
    <property type="entry name" value="CHASE3"/>
</dbReference>
<dbReference type="SMART" id="SM00388">
    <property type="entry name" value="HisKA"/>
    <property type="match status" value="1"/>
</dbReference>
<dbReference type="CDD" id="cd00082">
    <property type="entry name" value="HisKA"/>
    <property type="match status" value="1"/>
</dbReference>
<dbReference type="EMBL" id="BAAATZ010000013">
    <property type="protein sequence ID" value="GAA2728359.1"/>
    <property type="molecule type" value="Genomic_DNA"/>
</dbReference>
<keyword evidence="9" id="KW-0902">Two-component regulatory system</keyword>
<dbReference type="InterPro" id="IPR036890">
    <property type="entry name" value="HATPase_C_sf"/>
</dbReference>
<dbReference type="RefSeq" id="WP_344451645.1">
    <property type="nucleotide sequence ID" value="NZ_BAAATZ010000013.1"/>
</dbReference>
<evidence type="ECO:0000256" key="6">
    <source>
        <dbReference type="ARBA" id="ARBA00022692"/>
    </source>
</evidence>
<dbReference type="InterPro" id="IPR005467">
    <property type="entry name" value="His_kinase_dom"/>
</dbReference>
<keyword evidence="6 10" id="KW-0812">Transmembrane</keyword>